<dbReference type="Proteomes" id="UP000222523">
    <property type="component" value="Unassembled WGS sequence"/>
</dbReference>
<reference evidence="2 3" key="1">
    <citation type="submission" date="2015-02" db="EMBL/GenBank/DDBJ databases">
        <title>Nostoc linckia genome annotation.</title>
        <authorList>
            <person name="Zhou Z."/>
        </authorList>
    </citation>
    <scope>NUCLEOTIDE SEQUENCE [LARGE SCALE GENOMIC DNA]</scope>
    <source>
        <strain evidence="3">z7</strain>
    </source>
</reference>
<evidence type="ECO:0000313" key="3">
    <source>
        <dbReference type="Proteomes" id="UP000222523"/>
    </source>
</evidence>
<feature type="compositionally biased region" description="Pro residues" evidence="1">
    <location>
        <begin position="53"/>
        <end position="64"/>
    </location>
</feature>
<feature type="compositionally biased region" description="Low complexity" evidence="1">
    <location>
        <begin position="43"/>
        <end position="52"/>
    </location>
</feature>
<evidence type="ECO:0000313" key="2">
    <source>
        <dbReference type="EMBL" id="PHJ99357.1"/>
    </source>
</evidence>
<evidence type="ECO:0000256" key="1">
    <source>
        <dbReference type="SAM" id="MobiDB-lite"/>
    </source>
</evidence>
<sequence>MARKNITILDFVVIGHWTLGKQGIGQTGHWEQAVLGRGEDFLPSSPVSSSPHAPCPMPHAPKID</sequence>
<name>A0ABX4KTU0_NOSLI</name>
<gene>
    <name evidence="2" type="ORF">VF04_06640</name>
</gene>
<accession>A0ABX4KTU0</accession>
<feature type="region of interest" description="Disordered" evidence="1">
    <location>
        <begin position="41"/>
        <end position="64"/>
    </location>
</feature>
<protein>
    <submittedName>
        <fullName evidence="2">Uncharacterized protein</fullName>
    </submittedName>
</protein>
<proteinExistence type="predicted"/>
<organism evidence="2 3">
    <name type="scientific">Nostoc linckia z7</name>
    <dbReference type="NCBI Taxonomy" id="1628745"/>
    <lineage>
        <taxon>Bacteria</taxon>
        <taxon>Bacillati</taxon>
        <taxon>Cyanobacteriota</taxon>
        <taxon>Cyanophyceae</taxon>
        <taxon>Nostocales</taxon>
        <taxon>Nostocaceae</taxon>
        <taxon>Nostoc</taxon>
    </lineage>
</organism>
<dbReference type="EMBL" id="LAHC01000011">
    <property type="protein sequence ID" value="PHJ99357.1"/>
    <property type="molecule type" value="Genomic_DNA"/>
</dbReference>
<comment type="caution">
    <text evidence="2">The sequence shown here is derived from an EMBL/GenBank/DDBJ whole genome shotgun (WGS) entry which is preliminary data.</text>
</comment>
<keyword evidence="3" id="KW-1185">Reference proteome</keyword>